<dbReference type="PANTHER" id="PTHR40980">
    <property type="entry name" value="PLUG DOMAIN-CONTAINING PROTEIN"/>
    <property type="match status" value="1"/>
</dbReference>
<dbReference type="SUPFAM" id="SSF49464">
    <property type="entry name" value="Carboxypeptidase regulatory domain-like"/>
    <property type="match status" value="1"/>
</dbReference>
<evidence type="ECO:0000256" key="1">
    <source>
        <dbReference type="ARBA" id="ARBA00004442"/>
    </source>
</evidence>
<dbReference type="Gene3D" id="2.60.40.1120">
    <property type="entry name" value="Carboxypeptidase-like, regulatory domain"/>
    <property type="match status" value="1"/>
</dbReference>
<comment type="caution">
    <text evidence="7">The sequence shown here is derived from an EMBL/GenBank/DDBJ whole genome shotgun (WGS) entry which is preliminary data.</text>
</comment>
<evidence type="ECO:0000256" key="3">
    <source>
        <dbReference type="ARBA" id="ARBA00023237"/>
    </source>
</evidence>
<keyword evidence="8" id="KW-1185">Reference proteome</keyword>
<evidence type="ECO:0000259" key="6">
    <source>
        <dbReference type="Pfam" id="PF07715"/>
    </source>
</evidence>
<evidence type="ECO:0000259" key="5">
    <source>
        <dbReference type="Pfam" id="PF00593"/>
    </source>
</evidence>
<evidence type="ECO:0000313" key="7">
    <source>
        <dbReference type="EMBL" id="MBS0029304.1"/>
    </source>
</evidence>
<dbReference type="InterPro" id="IPR012910">
    <property type="entry name" value="Plug_dom"/>
</dbReference>
<dbReference type="RefSeq" id="WP_211974393.1">
    <property type="nucleotide sequence ID" value="NZ_CBFHAM010000011.1"/>
</dbReference>
<dbReference type="InterPro" id="IPR000531">
    <property type="entry name" value="Beta-barrel_TonB"/>
</dbReference>
<dbReference type="InterPro" id="IPR008969">
    <property type="entry name" value="CarboxyPept-like_regulatory"/>
</dbReference>
<comment type="similarity">
    <text evidence="4">Belongs to the TonB-dependent receptor family.</text>
</comment>
<dbReference type="InterPro" id="IPR037066">
    <property type="entry name" value="Plug_dom_sf"/>
</dbReference>
<keyword evidence="2 4" id="KW-0472">Membrane</keyword>
<reference evidence="7 8" key="1">
    <citation type="submission" date="2021-04" db="EMBL/GenBank/DDBJ databases">
        <title>Chitinophaga sp. nov., isolated from the rhizosphere soil.</title>
        <authorList>
            <person name="He S."/>
        </authorList>
    </citation>
    <scope>NUCLEOTIDE SEQUENCE [LARGE SCALE GENOMIC DNA]</scope>
    <source>
        <strain evidence="7 8">2R12</strain>
    </source>
</reference>
<comment type="subcellular location">
    <subcellularLocation>
        <location evidence="1 4">Cell outer membrane</location>
    </subcellularLocation>
</comment>
<dbReference type="Gene3D" id="2.170.130.10">
    <property type="entry name" value="TonB-dependent receptor, plug domain"/>
    <property type="match status" value="1"/>
</dbReference>
<evidence type="ECO:0000313" key="8">
    <source>
        <dbReference type="Proteomes" id="UP000676386"/>
    </source>
</evidence>
<feature type="domain" description="TonB-dependent receptor plug" evidence="6">
    <location>
        <begin position="232"/>
        <end position="329"/>
    </location>
</feature>
<sequence length="1033" mass="114453">MQKEPGLVQLPVAGLCRKVIATLLLLLGLLHVYAQTPDKIISLSASPQSCRAWLLIIEKQTGIQVAFDDNIGKRLGKNISFPGGKSTVKEMLAKICAVTGLEYTISNNYVIFKPAAPVLRKAPGRFTGKLTDEENGQPIPGATIRIGNSGVTTGEDGAFTIDLPKGKYVAEVRYVGYGVKKITDILIREEETYTLDIPLNREKGQLGMVTVSAWRVKETGTNDFIINEIRGADAVVSGISKEQISRSQDRDAAEVVRRVSGVSIIQNRLVVIRGLPQRYNTVMLNNVIAPSFEPDSRAFSFDILPSGLIDRVMIYKTAVPELPGDFAGGVIKVYTTDMPVRNSFNVSYAASYNANTTFRDFYEQKQGKKAWLGYDDGTYGMPKNAPGRIDALSVDAQRELTPDFNTNWDTQRKTAPVGHRFNLDGGRRIPLGPKAVLGVIGAFSYSNTYEYSVVAQNTAGVMGGVFSSGYRLADQSYDHNVRLNGLLNLSLEINRHHRIGLKQLYTHMGSTNAITRNGATGDAASDGSGLYSGQYVRQYILSNAYRGIYTTQLSGAHQFGNTQVNWVAGYTKSRYDDPDQRYRTLKADTAHYYNDSSLVEPVPGTISGIYRGRRYFSLPEEIKTAGLDLVQPISIGNAHLTIKAGLFIEDKQRTFEYRQLGYLPDTATGMRITETYGKNNSYTARNTLKAGYLAVEVPITAHLKVYGGLRIEDNTQELHTYTWQTTGTVNNGRIDLLRKNTSKLPSLHISYTVNDKSLVRAAYSKTLNRPEFREISTFYYMDMMTYRLAYGNENLKIQTDIDNYDLRFEHYPGKGEMITAGIFYKHFKNPVEFYYYAGTSGYNNFQWNNAVSASSYGAEAELMLGMARYFNGGSALNKVLQKISVLFNAAYIRSRVDLGSRAGIQDKDRSLYGQSPFLVNAALNYTDDNRGLKCNANYNVIGKRLTAIGNLVSPSIYEMPRHALDVSFAKKIGRLFEVKGGVQNILNARYLLVQTAADIAKIAGKTDNTIHGDNIYQSNYTGATFSLGLGLSL</sequence>
<evidence type="ECO:0000256" key="4">
    <source>
        <dbReference type="RuleBase" id="RU003357"/>
    </source>
</evidence>
<gene>
    <name evidence="7" type="ORF">KE626_18415</name>
</gene>
<keyword evidence="4" id="KW-0798">TonB box</keyword>
<keyword evidence="3" id="KW-0998">Cell outer membrane</keyword>
<protein>
    <submittedName>
        <fullName evidence="7">TonB-dependent receptor</fullName>
    </submittedName>
</protein>
<dbReference type="EMBL" id="JAGTXB010000008">
    <property type="protein sequence ID" value="MBS0029304.1"/>
    <property type="molecule type" value="Genomic_DNA"/>
</dbReference>
<dbReference type="Proteomes" id="UP000676386">
    <property type="component" value="Unassembled WGS sequence"/>
</dbReference>
<dbReference type="SUPFAM" id="SSF56935">
    <property type="entry name" value="Porins"/>
    <property type="match status" value="1"/>
</dbReference>
<organism evidence="7 8">
    <name type="scientific">Chitinophaga hostae</name>
    <dbReference type="NCBI Taxonomy" id="2831022"/>
    <lineage>
        <taxon>Bacteria</taxon>
        <taxon>Pseudomonadati</taxon>
        <taxon>Bacteroidota</taxon>
        <taxon>Chitinophagia</taxon>
        <taxon>Chitinophagales</taxon>
        <taxon>Chitinophagaceae</taxon>
        <taxon>Chitinophaga</taxon>
    </lineage>
</organism>
<evidence type="ECO:0000256" key="2">
    <source>
        <dbReference type="ARBA" id="ARBA00023136"/>
    </source>
</evidence>
<accession>A0ABS5J273</accession>
<dbReference type="Pfam" id="PF07715">
    <property type="entry name" value="Plug"/>
    <property type="match status" value="1"/>
</dbReference>
<dbReference type="Pfam" id="PF13620">
    <property type="entry name" value="CarboxypepD_reg"/>
    <property type="match status" value="1"/>
</dbReference>
<keyword evidence="7" id="KW-0675">Receptor</keyword>
<dbReference type="Pfam" id="PF00593">
    <property type="entry name" value="TonB_dep_Rec_b-barrel"/>
    <property type="match status" value="1"/>
</dbReference>
<proteinExistence type="inferred from homology"/>
<dbReference type="InterPro" id="IPR036942">
    <property type="entry name" value="Beta-barrel_TonB_sf"/>
</dbReference>
<feature type="domain" description="TonB-dependent receptor-like beta-barrel" evidence="5">
    <location>
        <begin position="524"/>
        <end position="985"/>
    </location>
</feature>
<dbReference type="Gene3D" id="2.40.170.20">
    <property type="entry name" value="TonB-dependent receptor, beta-barrel domain"/>
    <property type="match status" value="1"/>
</dbReference>
<dbReference type="PANTHER" id="PTHR40980:SF5">
    <property type="entry name" value="TONB-DEPENDENT RECEPTOR"/>
    <property type="match status" value="1"/>
</dbReference>
<name>A0ABS5J273_9BACT</name>